<reference evidence="1 2" key="1">
    <citation type="submission" date="2022-05" db="EMBL/GenBank/DDBJ databases">
        <authorList>
            <consortium name="Genoscope - CEA"/>
            <person name="William W."/>
        </authorList>
    </citation>
    <scope>NUCLEOTIDE SEQUENCE [LARGE SCALE GENOMIC DNA]</scope>
</reference>
<comment type="caution">
    <text evidence="1">The sequence shown here is derived from an EMBL/GenBank/DDBJ whole genome shotgun (WGS) entry which is preliminary data.</text>
</comment>
<dbReference type="EMBL" id="CALNXK010000097">
    <property type="protein sequence ID" value="CAH3153966.1"/>
    <property type="molecule type" value="Genomic_DNA"/>
</dbReference>
<dbReference type="PANTHER" id="PTHR46601">
    <property type="entry name" value="ULP_PROTEASE DOMAIN-CONTAINING PROTEIN"/>
    <property type="match status" value="1"/>
</dbReference>
<dbReference type="PANTHER" id="PTHR46601:SF1">
    <property type="entry name" value="ADF-H DOMAIN-CONTAINING PROTEIN"/>
    <property type="match status" value="1"/>
</dbReference>
<gene>
    <name evidence="1" type="ORF">PLOB_00049820</name>
</gene>
<evidence type="ECO:0000313" key="2">
    <source>
        <dbReference type="Proteomes" id="UP001159405"/>
    </source>
</evidence>
<protein>
    <submittedName>
        <fullName evidence="1">Uncharacterized protein</fullName>
    </submittedName>
</protein>
<proteinExistence type="predicted"/>
<accession>A0ABN8Q1W0</accession>
<evidence type="ECO:0000313" key="1">
    <source>
        <dbReference type="EMBL" id="CAH3153966.1"/>
    </source>
</evidence>
<name>A0ABN8Q1W0_9CNID</name>
<keyword evidence="2" id="KW-1185">Reference proteome</keyword>
<organism evidence="1 2">
    <name type="scientific">Porites lobata</name>
    <dbReference type="NCBI Taxonomy" id="104759"/>
    <lineage>
        <taxon>Eukaryota</taxon>
        <taxon>Metazoa</taxon>
        <taxon>Cnidaria</taxon>
        <taxon>Anthozoa</taxon>
        <taxon>Hexacorallia</taxon>
        <taxon>Scleractinia</taxon>
        <taxon>Fungiina</taxon>
        <taxon>Poritidae</taxon>
        <taxon>Porites</taxon>
    </lineage>
</organism>
<sequence>MARWQRDQLDNLLENLPLGHVVCVHDYSEGYACRQQDETQSEYFDVAKVSLHVTILHRHATEAKDGVTSTEEEPHLIKEHLFVISDDPVQDQDSVHKVQNLIHSYLANDNFTQRAASSFNARANAVQLKRRVFFYVPAEGEGAVDRNRQGRKFKEARGIRKWHCVKSLPQQEKVLVRYRSCYCDNCIVEDEENCANKAWLDDWKEVSICRDGSVAVTRQATETSILDHDTAGHIADLAVKGSTVAIAADDDPMYDFFLLKVTSEGVKELDSDYTDDYNFTALKDQQVLKGNFYLRDNIHDMTFTLDEKRTAVVYAATVRHICRELPGKKKGRKTIYKLPLKENEEIIASL</sequence>
<dbReference type="Proteomes" id="UP001159405">
    <property type="component" value="Unassembled WGS sequence"/>
</dbReference>